<organism evidence="2 3">
    <name type="scientific">Taenia crassiceps</name>
    <dbReference type="NCBI Taxonomy" id="6207"/>
    <lineage>
        <taxon>Eukaryota</taxon>
        <taxon>Metazoa</taxon>
        <taxon>Spiralia</taxon>
        <taxon>Lophotrochozoa</taxon>
        <taxon>Platyhelminthes</taxon>
        <taxon>Cestoda</taxon>
        <taxon>Eucestoda</taxon>
        <taxon>Cyclophyllidea</taxon>
        <taxon>Taeniidae</taxon>
        <taxon>Taenia</taxon>
    </lineage>
</organism>
<evidence type="ECO:0000313" key="3">
    <source>
        <dbReference type="Proteomes" id="UP001651158"/>
    </source>
</evidence>
<feature type="compositionally biased region" description="Low complexity" evidence="1">
    <location>
        <begin position="295"/>
        <end position="308"/>
    </location>
</feature>
<evidence type="ECO:0008006" key="4">
    <source>
        <dbReference type="Google" id="ProtNLM"/>
    </source>
</evidence>
<feature type="region of interest" description="Disordered" evidence="1">
    <location>
        <begin position="105"/>
        <end position="389"/>
    </location>
</feature>
<proteinExistence type="predicted"/>
<dbReference type="EMBL" id="JAKROA010000017">
    <property type="protein sequence ID" value="KAL5103519.1"/>
    <property type="molecule type" value="Genomic_DNA"/>
</dbReference>
<gene>
    <name evidence="2" type="ORF">TcWFU_003932</name>
</gene>
<keyword evidence="3" id="KW-1185">Reference proteome</keyword>
<dbReference type="Proteomes" id="UP001651158">
    <property type="component" value="Unassembled WGS sequence"/>
</dbReference>
<feature type="compositionally biased region" description="Basic residues" evidence="1">
    <location>
        <begin position="119"/>
        <end position="134"/>
    </location>
</feature>
<protein>
    <recommendedName>
        <fullName evidence="4">DUF5734 domain-containing protein</fullName>
    </recommendedName>
</protein>
<feature type="compositionally biased region" description="Basic and acidic residues" evidence="1">
    <location>
        <begin position="135"/>
        <end position="150"/>
    </location>
</feature>
<feature type="compositionally biased region" description="Polar residues" evidence="1">
    <location>
        <begin position="159"/>
        <end position="182"/>
    </location>
</feature>
<evidence type="ECO:0000313" key="2">
    <source>
        <dbReference type="EMBL" id="KAL5103519.1"/>
    </source>
</evidence>
<feature type="compositionally biased region" description="Basic residues" evidence="1">
    <location>
        <begin position="326"/>
        <end position="338"/>
    </location>
</feature>
<feature type="compositionally biased region" description="Low complexity" evidence="1">
    <location>
        <begin position="365"/>
        <end position="380"/>
    </location>
</feature>
<feature type="compositionally biased region" description="Basic residues" evidence="1">
    <location>
        <begin position="259"/>
        <end position="280"/>
    </location>
</feature>
<evidence type="ECO:0000256" key="1">
    <source>
        <dbReference type="SAM" id="MobiDB-lite"/>
    </source>
</evidence>
<reference evidence="2 3" key="1">
    <citation type="journal article" date="2022" name="Front. Cell. Infect. Microbiol.">
        <title>The Genomes of Two Strains of Taenia crassiceps the Animal Model for the Study of Human Cysticercosis.</title>
        <authorList>
            <person name="Bobes R.J."/>
            <person name="Estrada K."/>
            <person name="Rios-Valencia D.G."/>
            <person name="Calderon-Gallegos A."/>
            <person name="de la Torre P."/>
            <person name="Carrero J.C."/>
            <person name="Sanchez-Flores A."/>
            <person name="Laclette J.P."/>
        </authorList>
    </citation>
    <scope>NUCLEOTIDE SEQUENCE [LARGE SCALE GENOMIC DNA]</scope>
    <source>
        <strain evidence="2">WFUcys</strain>
    </source>
</reference>
<sequence length="407" mass="44807">MAPLLSTTATCVCCNAPLEGKSLKDVAEHALQESENPPSYKVKLTKSKVSFKPASKGARKMKPIELQKVDDTYVIEKSDVIAFSVTAKKKPACLALKFSDPNSRKEFQTLSKSSISNAKKSKKDKKKKKKKSKSTKSEQDKASKEKKPDSTLESPHGRPSSSTITLSDVKAPQQSYQTSSPRGSLDEGRRSALSPSTKDAFSVCSHCHQKLPKRIVASKVEYNPPNYLPLRSSRPRARSYDSSLNGGNGSVCYIGPRSPSRKSRRPSSKARNRVPRHSSHTRGSSIDPLTDEGDGSSSTSTTLSPTDGRFIKVGAVTLRTPVPQRRSPRSKTRGRYPQRSKSQPIVYYIWDSSGEEEDESDDYDSTSTSMDGSSSSYYDGPGHESYRSKKIDKLLRELGKPGAIRLY</sequence>
<accession>A0ABR4Q1I8</accession>
<name>A0ABR4Q1I8_9CEST</name>
<feature type="compositionally biased region" description="Acidic residues" evidence="1">
    <location>
        <begin position="353"/>
        <end position="364"/>
    </location>
</feature>
<comment type="caution">
    <text evidence="2">The sequence shown here is derived from an EMBL/GenBank/DDBJ whole genome shotgun (WGS) entry which is preliminary data.</text>
</comment>